<accession>A0A6A4NQ95</accession>
<dbReference type="PIRSF" id="PIRSF006060">
    <property type="entry name" value="AA_transporter"/>
    <property type="match status" value="1"/>
</dbReference>
<evidence type="ECO:0000256" key="1">
    <source>
        <dbReference type="ARBA" id="ARBA00004141"/>
    </source>
</evidence>
<name>A0A6A4NQ95_LUPAL</name>
<dbReference type="InterPro" id="IPR002293">
    <property type="entry name" value="AA/rel_permease1"/>
</dbReference>
<evidence type="ECO:0000313" key="7">
    <source>
        <dbReference type="Proteomes" id="UP000447434"/>
    </source>
</evidence>
<evidence type="ECO:0000313" key="6">
    <source>
        <dbReference type="EMBL" id="KAE9588758.1"/>
    </source>
</evidence>
<dbReference type="GO" id="GO:0016020">
    <property type="term" value="C:membrane"/>
    <property type="evidence" value="ECO:0007669"/>
    <property type="project" value="UniProtKB-SubCell"/>
</dbReference>
<dbReference type="PANTHER" id="PTHR43243:SF15">
    <property type="entry name" value="CATIONIC AMINO ACID TRANSPORTER 4, VACUOLAR"/>
    <property type="match status" value="1"/>
</dbReference>
<protein>
    <submittedName>
        <fullName evidence="6">Putative amino acid/polyamine transporter I, cationic amino acid transporter</fullName>
    </submittedName>
</protein>
<evidence type="ECO:0000256" key="5">
    <source>
        <dbReference type="ARBA" id="ARBA00023136"/>
    </source>
</evidence>
<dbReference type="InterPro" id="IPR029485">
    <property type="entry name" value="CAT_C"/>
</dbReference>
<evidence type="ECO:0000256" key="2">
    <source>
        <dbReference type="ARBA" id="ARBA00008572"/>
    </source>
</evidence>
<sequence length="640" mass="68498">MIARDENGGVRVGGRKWLRGFGSLIRRKQVDSVHINGHGHQLARTLSIIDLVAIGVGSTIGAGVYILIGTVAREQAGPAIVISLLIAGIAAALSAFCYAELACRCPSAGSAYHYTYICIGEGVAWLVGWALILEYTIGGSAVARGITPNLALFFGGEDNLPSFLARHTLPGLGVVVDPCAAVLVLLVTILLCLGIKESSTAQFIVTTVNVCVMLFVIIVGGYQCFKSGWVGYELPSGYFPYGVNGIFAGSAIVFFSYIGFDAVTSTAEEVKNPQRDLPLGISTALCICCVLYMFVSAVIVGLVPYYELNPDTPISSAFSSYGMDWAVYLITTGSITALFSSLLGSILPQPRIFMAMARDGLLPSFFSDINRRTQVPLKSTIVTGIFAAVLAFFLDVSQLAGMVSVGTLLAFITVAVSVLIIRYVPPDEIPIPSSLQTSIDRLVSRSGGYIEEDQAISPVDPASYCENSHLHDKSEALLGHPLIIKEVTNDEQNEKNRRKLASWAIVLLCVGILILAGAASADRCPSILRFTLCGMGGILLLCSITVLACMKQDDTRHSFGHSGGFVCPFVPFLPAACILLNTYLLIGLGAATWLRVSVWLLIGVLVYLFYGRNHSTLLNAIYVPSACADEIHRSQAYHLL</sequence>
<reference evidence="7" key="1">
    <citation type="journal article" date="2020" name="Nat. Commun.">
        <title>Genome sequence of the cluster root forming white lupin.</title>
        <authorList>
            <person name="Hufnagel B."/>
            <person name="Marques A."/>
            <person name="Soriano A."/>
            <person name="Marques L."/>
            <person name="Divol F."/>
            <person name="Doumas P."/>
            <person name="Sallet E."/>
            <person name="Mancinotti D."/>
            <person name="Carrere S."/>
            <person name="Marande W."/>
            <person name="Arribat S."/>
            <person name="Keller J."/>
            <person name="Huneau C."/>
            <person name="Blein T."/>
            <person name="Aime D."/>
            <person name="Laguerre M."/>
            <person name="Taylor J."/>
            <person name="Schubert V."/>
            <person name="Nelson M."/>
            <person name="Geu-Flores F."/>
            <person name="Crespi M."/>
            <person name="Gallardo-Guerrero K."/>
            <person name="Delaux P.-M."/>
            <person name="Salse J."/>
            <person name="Berges H."/>
            <person name="Guyot R."/>
            <person name="Gouzy J."/>
            <person name="Peret B."/>
        </authorList>
    </citation>
    <scope>NUCLEOTIDE SEQUENCE [LARGE SCALE GENOMIC DNA]</scope>
    <source>
        <strain evidence="7">cv. Amiga</strain>
    </source>
</reference>
<dbReference type="PANTHER" id="PTHR43243">
    <property type="entry name" value="INNER MEMBRANE TRANSPORTER YGJI-RELATED"/>
    <property type="match status" value="1"/>
</dbReference>
<proteinExistence type="inferred from homology"/>
<keyword evidence="3" id="KW-0812">Transmembrane</keyword>
<evidence type="ECO:0000256" key="4">
    <source>
        <dbReference type="ARBA" id="ARBA00022989"/>
    </source>
</evidence>
<dbReference type="Pfam" id="PF13906">
    <property type="entry name" value="AA_permease_C"/>
    <property type="match status" value="1"/>
</dbReference>
<keyword evidence="7" id="KW-1185">Reference proteome</keyword>
<keyword evidence="4" id="KW-1133">Transmembrane helix</keyword>
<gene>
    <name evidence="6" type="ORF">Lalb_Chr22g0358761</name>
</gene>
<dbReference type="Proteomes" id="UP000447434">
    <property type="component" value="Chromosome 22"/>
</dbReference>
<dbReference type="EMBL" id="WOCE01000022">
    <property type="protein sequence ID" value="KAE9588758.1"/>
    <property type="molecule type" value="Genomic_DNA"/>
</dbReference>
<dbReference type="GO" id="GO:0015171">
    <property type="term" value="F:amino acid transmembrane transporter activity"/>
    <property type="evidence" value="ECO:0007669"/>
    <property type="project" value="TreeGrafter"/>
</dbReference>
<dbReference type="OrthoDB" id="3900342at2759"/>
<dbReference type="FunFam" id="1.20.1740.10:FF:000010">
    <property type="entry name" value="probable cationic amino acid transporter"/>
    <property type="match status" value="1"/>
</dbReference>
<comment type="subcellular location">
    <subcellularLocation>
        <location evidence="1">Membrane</location>
        <topology evidence="1">Multi-pass membrane protein</topology>
    </subcellularLocation>
</comment>
<evidence type="ECO:0000256" key="3">
    <source>
        <dbReference type="ARBA" id="ARBA00022692"/>
    </source>
</evidence>
<comment type="caution">
    <text evidence="6">The sequence shown here is derived from an EMBL/GenBank/DDBJ whole genome shotgun (WGS) entry which is preliminary data.</text>
</comment>
<keyword evidence="5" id="KW-0472">Membrane</keyword>
<dbReference type="Gene3D" id="1.20.1740.10">
    <property type="entry name" value="Amino acid/polyamine transporter I"/>
    <property type="match status" value="2"/>
</dbReference>
<dbReference type="Pfam" id="PF13520">
    <property type="entry name" value="AA_permease_2"/>
    <property type="match status" value="1"/>
</dbReference>
<comment type="similarity">
    <text evidence="2">Belongs to the amino acid-polyamine-organocation (APC) superfamily. Cationic amino acid transporter (CAT) (TC 2.A.3.3) family.</text>
</comment>
<dbReference type="AlphaFoldDB" id="A0A6A4NQ95"/>
<organism evidence="6 7">
    <name type="scientific">Lupinus albus</name>
    <name type="common">White lupine</name>
    <name type="synonym">Lupinus termis</name>
    <dbReference type="NCBI Taxonomy" id="3870"/>
    <lineage>
        <taxon>Eukaryota</taxon>
        <taxon>Viridiplantae</taxon>
        <taxon>Streptophyta</taxon>
        <taxon>Embryophyta</taxon>
        <taxon>Tracheophyta</taxon>
        <taxon>Spermatophyta</taxon>
        <taxon>Magnoliopsida</taxon>
        <taxon>eudicotyledons</taxon>
        <taxon>Gunneridae</taxon>
        <taxon>Pentapetalae</taxon>
        <taxon>rosids</taxon>
        <taxon>fabids</taxon>
        <taxon>Fabales</taxon>
        <taxon>Fabaceae</taxon>
        <taxon>Papilionoideae</taxon>
        <taxon>50 kb inversion clade</taxon>
        <taxon>genistoids sensu lato</taxon>
        <taxon>core genistoids</taxon>
        <taxon>Genisteae</taxon>
        <taxon>Lupinus</taxon>
    </lineage>
</organism>